<dbReference type="PANTHER" id="PTHR31472:SF5">
    <property type="entry name" value="OS05G0244600 PROTEIN"/>
    <property type="match status" value="1"/>
</dbReference>
<dbReference type="SUPFAM" id="SSF50249">
    <property type="entry name" value="Nucleic acid-binding proteins"/>
    <property type="match status" value="1"/>
</dbReference>
<keyword evidence="3" id="KW-1185">Reference proteome</keyword>
<organism evidence="2 3">
    <name type="scientific">Nepenthes gracilis</name>
    <name type="common">Slender pitcher plant</name>
    <dbReference type="NCBI Taxonomy" id="150966"/>
    <lineage>
        <taxon>Eukaryota</taxon>
        <taxon>Viridiplantae</taxon>
        <taxon>Streptophyta</taxon>
        <taxon>Embryophyta</taxon>
        <taxon>Tracheophyta</taxon>
        <taxon>Spermatophyta</taxon>
        <taxon>Magnoliopsida</taxon>
        <taxon>eudicotyledons</taxon>
        <taxon>Gunneridae</taxon>
        <taxon>Pentapetalae</taxon>
        <taxon>Caryophyllales</taxon>
        <taxon>Nepenthaceae</taxon>
        <taxon>Nepenthes</taxon>
    </lineage>
</organism>
<dbReference type="EMBL" id="BSYO01000014">
    <property type="protein sequence ID" value="GMH14371.1"/>
    <property type="molecule type" value="Genomic_DNA"/>
</dbReference>
<feature type="domain" description="Single-stranded DNA binding protein Ssb-like OB fold" evidence="1">
    <location>
        <begin position="19"/>
        <end position="110"/>
    </location>
</feature>
<sequence length="207" mass="22891">MAQSKTAMRKPIFTKVDQLQPETNGHNLTVKVISSNMVLQKVRPDGAQARPAQIAECLVGDETGTIVFTARNGQVDLMMPDTTVILRNAKIDMFKGSMRLAVDKWGRIEVTEPASFDIKEDNNLSLVEYELVNAVGHPMCIGYLQFKTQSGREESSAERSPYTETIKGHLTASKIALGSRKTRKGDMTIGESSAKRHLLTRRLSKGI</sequence>
<dbReference type="CDD" id="cd04491">
    <property type="entry name" value="SoSSB_OBF"/>
    <property type="match status" value="1"/>
</dbReference>
<dbReference type="Pfam" id="PF21473">
    <property type="entry name" value="OB_Ssb-like"/>
    <property type="match status" value="1"/>
</dbReference>
<protein>
    <recommendedName>
        <fullName evidence="1">Single-stranded DNA binding protein Ssb-like OB fold domain-containing protein</fullName>
    </recommendedName>
</protein>
<proteinExistence type="predicted"/>
<reference evidence="2" key="1">
    <citation type="submission" date="2023-05" db="EMBL/GenBank/DDBJ databases">
        <title>Nepenthes gracilis genome sequencing.</title>
        <authorList>
            <person name="Fukushima K."/>
        </authorList>
    </citation>
    <scope>NUCLEOTIDE SEQUENCE</scope>
    <source>
        <strain evidence="2">SING2019-196</strain>
    </source>
</reference>
<dbReference type="Gene3D" id="2.40.50.140">
    <property type="entry name" value="Nucleic acid-binding proteins"/>
    <property type="match status" value="1"/>
</dbReference>
<dbReference type="InterPro" id="IPR012340">
    <property type="entry name" value="NA-bd_OB-fold"/>
</dbReference>
<name>A0AAD3XS24_NEPGR</name>
<evidence type="ECO:0000313" key="2">
    <source>
        <dbReference type="EMBL" id="GMH14371.1"/>
    </source>
</evidence>
<gene>
    <name evidence="2" type="ORF">Nepgr_016212</name>
</gene>
<comment type="caution">
    <text evidence="2">The sequence shown here is derived from an EMBL/GenBank/DDBJ whole genome shotgun (WGS) entry which is preliminary data.</text>
</comment>
<dbReference type="Proteomes" id="UP001279734">
    <property type="component" value="Unassembled WGS sequence"/>
</dbReference>
<evidence type="ECO:0000259" key="1">
    <source>
        <dbReference type="Pfam" id="PF21473"/>
    </source>
</evidence>
<dbReference type="PANTHER" id="PTHR31472">
    <property type="entry name" value="OS05G0244600 PROTEIN"/>
    <property type="match status" value="1"/>
</dbReference>
<dbReference type="InterPro" id="IPR048970">
    <property type="entry name" value="OB_Ssb-like"/>
</dbReference>
<accession>A0AAD3XS24</accession>
<evidence type="ECO:0000313" key="3">
    <source>
        <dbReference type="Proteomes" id="UP001279734"/>
    </source>
</evidence>
<dbReference type="AlphaFoldDB" id="A0AAD3XS24"/>